<gene>
    <name evidence="3" type="ORF">HB844_02845</name>
</gene>
<dbReference type="NCBIfam" id="TIGR00696">
    <property type="entry name" value="wecG_tagA_cpsF"/>
    <property type="match status" value="1"/>
</dbReference>
<comment type="caution">
    <text evidence="3">The sequence shown here is derived from an EMBL/GenBank/DDBJ whole genome shotgun (WGS) entry which is preliminary data.</text>
</comment>
<dbReference type="PANTHER" id="PTHR34136:SF1">
    <property type="entry name" value="UDP-N-ACETYL-D-MANNOSAMINURONIC ACID TRANSFERASE"/>
    <property type="match status" value="1"/>
</dbReference>
<protein>
    <submittedName>
        <fullName evidence="3">WecB/TagA/CpsF family glycosyltransferase</fullName>
    </submittedName>
</protein>
<dbReference type="EMBL" id="JAARPY010000002">
    <property type="protein sequence ID" value="MBC1397802.1"/>
    <property type="molecule type" value="Genomic_DNA"/>
</dbReference>
<keyword evidence="1" id="KW-0328">Glycosyltransferase</keyword>
<reference evidence="3 4" key="1">
    <citation type="submission" date="2020-03" db="EMBL/GenBank/DDBJ databases">
        <title>Soil Listeria distribution.</title>
        <authorList>
            <person name="Liao J."/>
            <person name="Wiedmann M."/>
        </authorList>
    </citation>
    <scope>NUCLEOTIDE SEQUENCE [LARGE SCALE GENOMIC DNA]</scope>
    <source>
        <strain evidence="3 4">FSL L7-1645</strain>
    </source>
</reference>
<dbReference type="PANTHER" id="PTHR34136">
    <property type="match status" value="1"/>
</dbReference>
<name>A0A841YBX5_9LIST</name>
<accession>A0A841YBX5</accession>
<dbReference type="GO" id="GO:0016758">
    <property type="term" value="F:hexosyltransferase activity"/>
    <property type="evidence" value="ECO:0007669"/>
    <property type="project" value="TreeGrafter"/>
</dbReference>
<dbReference type="AlphaFoldDB" id="A0A841YBX5"/>
<evidence type="ECO:0000313" key="3">
    <source>
        <dbReference type="EMBL" id="MBC1397802.1"/>
    </source>
</evidence>
<proteinExistence type="predicted"/>
<sequence>MKRIFLLGSYLNPLNMKETLVKIEDIIERRIPVQHVVINASKINLMAEDAELAEIVNAAPLINADGQSIVWAGRFLGYDIPERVAGIDLFVNLVEQSAQKGYRVFYFGATEEVVSAVVEKHQAMYPNLQVAGYRNGYFEEHESDEIALSIRESKADIVFVAFSSPKKEYWIHAYKETMNVPFVMGVGGSFDVVAGVTKRAPKWMQKTGLEWFYRFVQEPRRMFKRYFVGNLRFFKKVIQERRSN</sequence>
<dbReference type="Proteomes" id="UP000571128">
    <property type="component" value="Unassembled WGS sequence"/>
</dbReference>
<evidence type="ECO:0000313" key="4">
    <source>
        <dbReference type="Proteomes" id="UP000571128"/>
    </source>
</evidence>
<evidence type="ECO:0000256" key="2">
    <source>
        <dbReference type="ARBA" id="ARBA00022679"/>
    </source>
</evidence>
<dbReference type="CDD" id="cd06533">
    <property type="entry name" value="Glyco_transf_WecG_TagA"/>
    <property type="match status" value="1"/>
</dbReference>
<dbReference type="RefSeq" id="WP_007542776.1">
    <property type="nucleotide sequence ID" value="NZ_JAARPY010000002.1"/>
</dbReference>
<keyword evidence="2 3" id="KW-0808">Transferase</keyword>
<dbReference type="Pfam" id="PF03808">
    <property type="entry name" value="Glyco_tran_WecG"/>
    <property type="match status" value="1"/>
</dbReference>
<organism evidence="3 4">
    <name type="scientific">Listeria fleischmannii</name>
    <dbReference type="NCBI Taxonomy" id="1069827"/>
    <lineage>
        <taxon>Bacteria</taxon>
        <taxon>Bacillati</taxon>
        <taxon>Bacillota</taxon>
        <taxon>Bacilli</taxon>
        <taxon>Bacillales</taxon>
        <taxon>Listeriaceae</taxon>
        <taxon>Listeria</taxon>
    </lineage>
</organism>
<dbReference type="InterPro" id="IPR004629">
    <property type="entry name" value="WecG_TagA_CpsF"/>
</dbReference>
<evidence type="ECO:0000256" key="1">
    <source>
        <dbReference type="ARBA" id="ARBA00022676"/>
    </source>
</evidence>